<dbReference type="Proteomes" id="UP000198803">
    <property type="component" value="Chromosome I"/>
</dbReference>
<evidence type="ECO:0000313" key="2">
    <source>
        <dbReference type="Proteomes" id="UP000198803"/>
    </source>
</evidence>
<dbReference type="EMBL" id="LT629693">
    <property type="protein sequence ID" value="SDJ51766.1"/>
    <property type="molecule type" value="Genomic_DNA"/>
</dbReference>
<accession>A0ABY0Q4S1</accession>
<dbReference type="RefSeq" id="WP_074817480.1">
    <property type="nucleotide sequence ID" value="NZ_LT629693.1"/>
</dbReference>
<protein>
    <recommendedName>
        <fullName evidence="3">Transcriptional regulator</fullName>
    </recommendedName>
</protein>
<proteinExistence type="predicted"/>
<name>A0ABY0Q4S1_9BRAD</name>
<keyword evidence="2" id="KW-1185">Reference proteome</keyword>
<evidence type="ECO:0008006" key="3">
    <source>
        <dbReference type="Google" id="ProtNLM"/>
    </source>
</evidence>
<evidence type="ECO:0000313" key="1">
    <source>
        <dbReference type="EMBL" id="SDJ51766.1"/>
    </source>
</evidence>
<gene>
    <name evidence="1" type="ORF">SAMN05444163_5632</name>
</gene>
<reference evidence="1 2" key="1">
    <citation type="submission" date="2016-10" db="EMBL/GenBank/DDBJ databases">
        <authorList>
            <person name="Varghese N."/>
            <person name="Submissions S."/>
        </authorList>
    </citation>
    <scope>NUCLEOTIDE SEQUENCE [LARGE SCALE GENOMIC DNA]</scope>
    <source>
        <strain evidence="1 2">GAS524</strain>
    </source>
</reference>
<organism evidence="1 2">
    <name type="scientific">Bradyrhizobium ottawaense</name>
    <dbReference type="NCBI Taxonomy" id="931866"/>
    <lineage>
        <taxon>Bacteria</taxon>
        <taxon>Pseudomonadati</taxon>
        <taxon>Pseudomonadota</taxon>
        <taxon>Alphaproteobacteria</taxon>
        <taxon>Hyphomicrobiales</taxon>
        <taxon>Nitrobacteraceae</taxon>
        <taxon>Bradyrhizobium</taxon>
    </lineage>
</organism>
<sequence length="205" mass="21848">MKLEQARGFLKEGPIRAYHEEILLGALRLAEADAALGRLDDVRLENIHETVSEILEDVASHEINEEGGAGDGQVAKGKVVNIDARELGKPVFCVPGLGRLDDCVALIVADALKREGYNARVSGADTEVDAGNAETVCVCFLEEVSEARAAFTVRKLSRKVATADVIICALGSKADQLGKNVGPRSLEALIAAVAKRAMGKTRQEQ</sequence>